<keyword evidence="2" id="KW-1185">Reference proteome</keyword>
<gene>
    <name evidence="1" type="ORF">OPT61_g797</name>
</gene>
<reference evidence="1" key="1">
    <citation type="submission" date="2022-11" db="EMBL/GenBank/DDBJ databases">
        <title>Genome Sequence of Boeremia exigua.</title>
        <authorList>
            <person name="Buettner E."/>
        </authorList>
    </citation>
    <scope>NUCLEOTIDE SEQUENCE</scope>
    <source>
        <strain evidence="1">CU02</strain>
    </source>
</reference>
<dbReference type="EMBL" id="JAPHNI010000027">
    <property type="protein sequence ID" value="KAJ8118189.1"/>
    <property type="molecule type" value="Genomic_DNA"/>
</dbReference>
<accession>A0ACC2ISK2</accession>
<dbReference type="Proteomes" id="UP001153331">
    <property type="component" value="Unassembled WGS sequence"/>
</dbReference>
<name>A0ACC2ISK2_9PLEO</name>
<comment type="caution">
    <text evidence="1">The sequence shown here is derived from an EMBL/GenBank/DDBJ whole genome shotgun (WGS) entry which is preliminary data.</text>
</comment>
<proteinExistence type="predicted"/>
<organism evidence="1 2">
    <name type="scientific">Boeremia exigua</name>
    <dbReference type="NCBI Taxonomy" id="749465"/>
    <lineage>
        <taxon>Eukaryota</taxon>
        <taxon>Fungi</taxon>
        <taxon>Dikarya</taxon>
        <taxon>Ascomycota</taxon>
        <taxon>Pezizomycotina</taxon>
        <taxon>Dothideomycetes</taxon>
        <taxon>Pleosporomycetidae</taxon>
        <taxon>Pleosporales</taxon>
        <taxon>Pleosporineae</taxon>
        <taxon>Didymellaceae</taxon>
        <taxon>Boeremia</taxon>
    </lineage>
</organism>
<evidence type="ECO:0000313" key="1">
    <source>
        <dbReference type="EMBL" id="KAJ8118189.1"/>
    </source>
</evidence>
<evidence type="ECO:0000313" key="2">
    <source>
        <dbReference type="Proteomes" id="UP001153331"/>
    </source>
</evidence>
<protein>
    <submittedName>
        <fullName evidence="1">Uncharacterized protein</fullName>
    </submittedName>
</protein>
<sequence length="133" mass="14089">MSDTEPKTAGQGAATGAAWSDAERMAYLIVVAEHALDAPIESKVSAPVPGGRNVNACRKILKKLKDKLKDDIDSIKAGRPVSTPPAEGEVAAKGTPRKRRTEADADGDASPKKKATPRKKKSEAIVKDEDDEV</sequence>